<evidence type="ECO:0000313" key="1">
    <source>
        <dbReference type="EMBL" id="KAI9264307.1"/>
    </source>
</evidence>
<protein>
    <submittedName>
        <fullName evidence="1">Uncharacterized protein</fullName>
    </submittedName>
</protein>
<dbReference type="EMBL" id="JAIXMP010000012">
    <property type="protein sequence ID" value="KAI9264307.1"/>
    <property type="molecule type" value="Genomic_DNA"/>
</dbReference>
<evidence type="ECO:0000313" key="2">
    <source>
        <dbReference type="Proteomes" id="UP001209540"/>
    </source>
</evidence>
<proteinExistence type="predicted"/>
<name>A0AAD5KB80_9FUNG</name>
<comment type="caution">
    <text evidence="1">The sequence shown here is derived from an EMBL/GenBank/DDBJ whole genome shotgun (WGS) entry which is preliminary data.</text>
</comment>
<dbReference type="Proteomes" id="UP001209540">
    <property type="component" value="Unassembled WGS sequence"/>
</dbReference>
<organism evidence="1 2">
    <name type="scientific">Phascolomyces articulosus</name>
    <dbReference type="NCBI Taxonomy" id="60185"/>
    <lineage>
        <taxon>Eukaryota</taxon>
        <taxon>Fungi</taxon>
        <taxon>Fungi incertae sedis</taxon>
        <taxon>Mucoromycota</taxon>
        <taxon>Mucoromycotina</taxon>
        <taxon>Mucoromycetes</taxon>
        <taxon>Mucorales</taxon>
        <taxon>Lichtheimiaceae</taxon>
        <taxon>Phascolomyces</taxon>
    </lineage>
</organism>
<gene>
    <name evidence="1" type="ORF">BDA99DRAFT_537021</name>
</gene>
<reference evidence="1" key="2">
    <citation type="submission" date="2023-02" db="EMBL/GenBank/DDBJ databases">
        <authorList>
            <consortium name="DOE Joint Genome Institute"/>
            <person name="Mondo S.J."/>
            <person name="Chang Y."/>
            <person name="Wang Y."/>
            <person name="Ahrendt S."/>
            <person name="Andreopoulos W."/>
            <person name="Barry K."/>
            <person name="Beard J."/>
            <person name="Benny G.L."/>
            <person name="Blankenship S."/>
            <person name="Bonito G."/>
            <person name="Cuomo C."/>
            <person name="Desiro A."/>
            <person name="Gervers K.A."/>
            <person name="Hundley H."/>
            <person name="Kuo A."/>
            <person name="LaButti K."/>
            <person name="Lang B.F."/>
            <person name="Lipzen A."/>
            <person name="O'Donnell K."/>
            <person name="Pangilinan J."/>
            <person name="Reynolds N."/>
            <person name="Sandor L."/>
            <person name="Smith M.W."/>
            <person name="Tsang A."/>
            <person name="Grigoriev I.V."/>
            <person name="Stajich J.E."/>
            <person name="Spatafora J.W."/>
        </authorList>
    </citation>
    <scope>NUCLEOTIDE SEQUENCE</scope>
    <source>
        <strain evidence="1">RSA 2281</strain>
    </source>
</reference>
<keyword evidence="2" id="KW-1185">Reference proteome</keyword>
<dbReference type="AlphaFoldDB" id="A0AAD5KB80"/>
<reference evidence="1" key="1">
    <citation type="journal article" date="2022" name="IScience">
        <title>Evolution of zygomycete secretomes and the origins of terrestrial fungal ecologies.</title>
        <authorList>
            <person name="Chang Y."/>
            <person name="Wang Y."/>
            <person name="Mondo S."/>
            <person name="Ahrendt S."/>
            <person name="Andreopoulos W."/>
            <person name="Barry K."/>
            <person name="Beard J."/>
            <person name="Benny G.L."/>
            <person name="Blankenship S."/>
            <person name="Bonito G."/>
            <person name="Cuomo C."/>
            <person name="Desiro A."/>
            <person name="Gervers K.A."/>
            <person name="Hundley H."/>
            <person name="Kuo A."/>
            <person name="LaButti K."/>
            <person name="Lang B.F."/>
            <person name="Lipzen A."/>
            <person name="O'Donnell K."/>
            <person name="Pangilinan J."/>
            <person name="Reynolds N."/>
            <person name="Sandor L."/>
            <person name="Smith M.E."/>
            <person name="Tsang A."/>
            <person name="Grigoriev I.V."/>
            <person name="Stajich J.E."/>
            <person name="Spatafora J.W."/>
        </authorList>
    </citation>
    <scope>NUCLEOTIDE SEQUENCE</scope>
    <source>
        <strain evidence="1">RSA 2281</strain>
    </source>
</reference>
<accession>A0AAD5KB80</accession>
<sequence>MGVNPGLVVVAAVSTTTTSSTMISLVQGYIKSASVIITTEASSSSLLSEPACASSADSKNDLSVSSHSTKAYPFATNKRDAGTFFGRINHDARRTKTKMVNKNEINSRNNPREVEFKRGLHFVDTPVFFEV</sequence>